<dbReference type="Proteomes" id="UP000734343">
    <property type="component" value="Unassembled WGS sequence"/>
</dbReference>
<comment type="caution">
    <text evidence="2">The sequence shown here is derived from an EMBL/GenBank/DDBJ whole genome shotgun (WGS) entry which is preliminary data.</text>
</comment>
<protein>
    <submittedName>
        <fullName evidence="2">DUF4102 domain-containing protein</fullName>
    </submittedName>
</protein>
<evidence type="ECO:0000313" key="3">
    <source>
        <dbReference type="Proteomes" id="UP000734343"/>
    </source>
</evidence>
<reference evidence="2 3" key="1">
    <citation type="submission" date="2021-03" db="EMBL/GenBank/DDBJ databases">
        <title>Five novel Rahnella species.</title>
        <authorList>
            <person name="Brady C."/>
            <person name="Asselin J."/>
            <person name="Beer S."/>
            <person name="Bruberg M.B."/>
            <person name="Crampton B."/>
            <person name="Venter S."/>
            <person name="Arnold D."/>
            <person name="Denman S."/>
        </authorList>
    </citation>
    <scope>NUCLEOTIDE SEQUENCE [LARGE SCALE GENOMIC DNA]</scope>
    <source>
        <strain evidence="2 3">H11b</strain>
    </source>
</reference>
<evidence type="ECO:0000259" key="1">
    <source>
        <dbReference type="Pfam" id="PF13356"/>
    </source>
</evidence>
<accession>A0ABS6LPP6</accession>
<name>A0ABS6LPP6_9GAMM</name>
<dbReference type="InterPro" id="IPR025166">
    <property type="entry name" value="Integrase_DNA_bind_dom"/>
</dbReference>
<dbReference type="EMBL" id="JAFMOW010000048">
    <property type="protein sequence ID" value="MBU9854098.1"/>
    <property type="molecule type" value="Genomic_DNA"/>
</dbReference>
<gene>
    <name evidence="2" type="ORF">J1778_02210</name>
</gene>
<evidence type="ECO:0000313" key="2">
    <source>
        <dbReference type="EMBL" id="MBU9854098.1"/>
    </source>
</evidence>
<sequence length="45" mass="5283">MYLEVRPTGSKIWRYRYWKADGKDGIFTIGKYPSVTLAEARKSKD</sequence>
<keyword evidence="3" id="KW-1185">Reference proteome</keyword>
<dbReference type="Pfam" id="PF13356">
    <property type="entry name" value="Arm-DNA-bind_3"/>
    <property type="match status" value="1"/>
</dbReference>
<proteinExistence type="predicted"/>
<feature type="domain" description="Integrase DNA-binding" evidence="1">
    <location>
        <begin position="1"/>
        <end position="43"/>
    </location>
</feature>
<organism evidence="2 3">
    <name type="scientific">Rahnella bonaserana</name>
    <dbReference type="NCBI Taxonomy" id="2816248"/>
    <lineage>
        <taxon>Bacteria</taxon>
        <taxon>Pseudomonadati</taxon>
        <taxon>Pseudomonadota</taxon>
        <taxon>Gammaproteobacteria</taxon>
        <taxon>Enterobacterales</taxon>
        <taxon>Yersiniaceae</taxon>
        <taxon>Rahnella</taxon>
    </lineage>
</organism>